<reference evidence="2" key="2">
    <citation type="journal article" date="2021" name="PeerJ">
        <title>Extensive microbial diversity within the chicken gut microbiome revealed by metagenomics and culture.</title>
        <authorList>
            <person name="Gilroy R."/>
            <person name="Ravi A."/>
            <person name="Getino M."/>
            <person name="Pursley I."/>
            <person name="Horton D.L."/>
            <person name="Alikhan N.F."/>
            <person name="Baker D."/>
            <person name="Gharbi K."/>
            <person name="Hall N."/>
            <person name="Watson M."/>
            <person name="Adriaenssens E.M."/>
            <person name="Foster-Nyarko E."/>
            <person name="Jarju S."/>
            <person name="Secka A."/>
            <person name="Antonio M."/>
            <person name="Oren A."/>
            <person name="Chaudhuri R.R."/>
            <person name="La Ragione R."/>
            <person name="Hildebrand F."/>
            <person name="Pallen M.J."/>
        </authorList>
    </citation>
    <scope>NUCLEOTIDE SEQUENCE</scope>
    <source>
        <strain evidence="2">2478</strain>
    </source>
</reference>
<dbReference type="NCBIfam" id="NF033520">
    <property type="entry name" value="transpos_IS982"/>
    <property type="match status" value="1"/>
</dbReference>
<dbReference type="InterPro" id="IPR025668">
    <property type="entry name" value="Tnp_DDE_dom"/>
</dbReference>
<comment type="caution">
    <text evidence="2">The sequence shown here is derived from an EMBL/GenBank/DDBJ whole genome shotgun (WGS) entry which is preliminary data.</text>
</comment>
<proteinExistence type="predicted"/>
<accession>A0A9D9IVF2</accession>
<name>A0A9D9IVF2_9BACT</name>
<dbReference type="Pfam" id="PF13612">
    <property type="entry name" value="DDE_Tnp_1_3"/>
    <property type="match status" value="1"/>
</dbReference>
<protein>
    <submittedName>
        <fullName evidence="2">IS982 family transposase</fullName>
    </submittedName>
</protein>
<reference evidence="2" key="1">
    <citation type="submission" date="2020-10" db="EMBL/GenBank/DDBJ databases">
        <authorList>
            <person name="Gilroy R."/>
        </authorList>
    </citation>
    <scope>NUCLEOTIDE SEQUENCE</scope>
    <source>
        <strain evidence="2">2478</strain>
    </source>
</reference>
<evidence type="ECO:0000313" key="3">
    <source>
        <dbReference type="Proteomes" id="UP000823771"/>
    </source>
</evidence>
<dbReference type="EMBL" id="JADILZ010000071">
    <property type="protein sequence ID" value="MBO8478766.1"/>
    <property type="molecule type" value="Genomic_DNA"/>
</dbReference>
<dbReference type="AlphaFoldDB" id="A0A9D9IVF2"/>
<gene>
    <name evidence="2" type="ORF">IAB80_07760</name>
</gene>
<evidence type="ECO:0000313" key="2">
    <source>
        <dbReference type="EMBL" id="MBO8478766.1"/>
    </source>
</evidence>
<sequence>MITEDEITKIFCMADDFCKIYDKFIMINGLGPKRDRRKREYHRASKMSDSEVITIMILFHFSGYKCLKHFYVRYVLVHMSHLFPTPVSYNRFTEFERRVIVPFILFLKKCLMGGCTGISFVDSTALRVCRNQRIHLHKVFKGLAQRGQCSMGWFYGFKLHLVCNERGELLSFMLTPGNVDDRDPLRSSSFLENISGKLVGDKGYISKGLFEKLFIDGIQLLTKLRSNMKGALMTVADKILVRKRAIIESVNDELKNMAQIEHSRHRSVANFTVNLIAGLSAYCFFPPKNYDCFRQI</sequence>
<feature type="domain" description="Transposase DDE" evidence="1">
    <location>
        <begin position="113"/>
        <end position="268"/>
    </location>
</feature>
<organism evidence="2 3">
    <name type="scientific">Candidatus Cryptobacteroides excrementipullorum</name>
    <dbReference type="NCBI Taxonomy" id="2840761"/>
    <lineage>
        <taxon>Bacteria</taxon>
        <taxon>Pseudomonadati</taxon>
        <taxon>Bacteroidota</taxon>
        <taxon>Bacteroidia</taxon>
        <taxon>Bacteroidales</taxon>
        <taxon>Candidatus Cryptobacteroides</taxon>
    </lineage>
</organism>
<evidence type="ECO:0000259" key="1">
    <source>
        <dbReference type="Pfam" id="PF13612"/>
    </source>
</evidence>
<dbReference type="Proteomes" id="UP000823771">
    <property type="component" value="Unassembled WGS sequence"/>
</dbReference>